<protein>
    <submittedName>
        <fullName evidence="2">ECF transporter S component</fullName>
    </submittedName>
</protein>
<evidence type="ECO:0000313" key="2">
    <source>
        <dbReference type="EMBL" id="MWN20835.1"/>
    </source>
</evidence>
<accession>A0A6L7A695</accession>
<feature type="transmembrane region" description="Helical" evidence="1">
    <location>
        <begin position="7"/>
        <end position="27"/>
    </location>
</feature>
<sequence length="207" mass="22164">MTNQKTRYYIMTTLFVAIVFVQTLVPWLGTMPLGAFVIGASATIVQFTVALAGIILGPKYGAIVGFFWGMSSFFNALTHPGTIGSLMFQNPLTALLPRILVGLIIGWLFNRFLRQRPVAVRTLGLGLLGILAALINTVGVVLLTAIGFTVMQTNFTGIPNHNLLSWLISIVSFNAIFEIIVGCILVMVIGNVIVPIAARAGLTGGTK</sequence>
<organism evidence="2 3">
    <name type="scientific">Leuconostoc lactis</name>
    <dbReference type="NCBI Taxonomy" id="1246"/>
    <lineage>
        <taxon>Bacteria</taxon>
        <taxon>Bacillati</taxon>
        <taxon>Bacillota</taxon>
        <taxon>Bacilli</taxon>
        <taxon>Lactobacillales</taxon>
        <taxon>Lactobacillaceae</taxon>
        <taxon>Leuconostoc</taxon>
    </lineage>
</organism>
<dbReference type="Gene3D" id="1.10.1760.20">
    <property type="match status" value="1"/>
</dbReference>
<dbReference type="AlphaFoldDB" id="A0A6L7A695"/>
<feature type="transmembrane region" description="Helical" evidence="1">
    <location>
        <begin position="33"/>
        <end position="56"/>
    </location>
</feature>
<gene>
    <name evidence="2" type="ORF">GQS40_03990</name>
</gene>
<dbReference type="RefSeq" id="WP_029509135.1">
    <property type="nucleotide sequence ID" value="NZ_DAITWI010000001.1"/>
</dbReference>
<keyword evidence="1" id="KW-0472">Membrane</keyword>
<name>A0A6L7A695_LEULA</name>
<dbReference type="GO" id="GO:0022857">
    <property type="term" value="F:transmembrane transporter activity"/>
    <property type="evidence" value="ECO:0007669"/>
    <property type="project" value="InterPro"/>
</dbReference>
<dbReference type="InterPro" id="IPR024529">
    <property type="entry name" value="ECF_trnsprt_substrate-spec"/>
</dbReference>
<dbReference type="EMBL" id="WSZI01000013">
    <property type="protein sequence ID" value="MWN20835.1"/>
    <property type="molecule type" value="Genomic_DNA"/>
</dbReference>
<keyword evidence="1" id="KW-1133">Transmembrane helix</keyword>
<reference evidence="2 3" key="1">
    <citation type="submission" date="2019-12" db="EMBL/GenBank/DDBJ databases">
        <title>Complete genome sequence of Leuconostoc lactis strain AVN1 provides insights into metabolic potential.</title>
        <authorList>
            <person name="Besrour N."/>
            <person name="Najjari A."/>
            <person name="Fhoula I."/>
            <person name="Jaballah S."/>
            <person name="Klibi N."/>
            <person name="Ouzari H.I."/>
        </authorList>
    </citation>
    <scope>NUCLEOTIDE SEQUENCE [LARGE SCALE GENOMIC DNA]</scope>
    <source>
        <strain evidence="2 3">AVN1</strain>
    </source>
</reference>
<evidence type="ECO:0000256" key="1">
    <source>
        <dbReference type="SAM" id="Phobius"/>
    </source>
</evidence>
<feature type="transmembrane region" description="Helical" evidence="1">
    <location>
        <begin position="125"/>
        <end position="151"/>
    </location>
</feature>
<dbReference type="Pfam" id="PF12822">
    <property type="entry name" value="ECF_trnsprt"/>
    <property type="match status" value="1"/>
</dbReference>
<dbReference type="Proteomes" id="UP000478636">
    <property type="component" value="Unassembled WGS sequence"/>
</dbReference>
<feature type="transmembrane region" description="Helical" evidence="1">
    <location>
        <begin position="63"/>
        <end position="83"/>
    </location>
</feature>
<comment type="caution">
    <text evidence="2">The sequence shown here is derived from an EMBL/GenBank/DDBJ whole genome shotgun (WGS) entry which is preliminary data.</text>
</comment>
<feature type="transmembrane region" description="Helical" evidence="1">
    <location>
        <begin position="95"/>
        <end position="113"/>
    </location>
</feature>
<feature type="transmembrane region" description="Helical" evidence="1">
    <location>
        <begin position="163"/>
        <end position="189"/>
    </location>
</feature>
<proteinExistence type="predicted"/>
<keyword evidence="1" id="KW-0812">Transmembrane</keyword>
<evidence type="ECO:0000313" key="3">
    <source>
        <dbReference type="Proteomes" id="UP000478636"/>
    </source>
</evidence>